<feature type="region of interest" description="Disordered" evidence="1">
    <location>
        <begin position="273"/>
        <end position="328"/>
    </location>
</feature>
<proteinExistence type="predicted"/>
<feature type="transmembrane region" description="Helical" evidence="2">
    <location>
        <begin position="6"/>
        <end position="24"/>
    </location>
</feature>
<dbReference type="InterPro" id="IPR045339">
    <property type="entry name" value="DUF6534"/>
</dbReference>
<dbReference type="OrthoDB" id="3263055at2759"/>
<protein>
    <recommendedName>
        <fullName evidence="3">DUF6534 domain-containing protein</fullName>
    </recommendedName>
</protein>
<gene>
    <name evidence="4" type="ORF">FISHEDRAFT_61731</name>
</gene>
<feature type="compositionally biased region" description="Basic and acidic residues" evidence="1">
    <location>
        <begin position="301"/>
        <end position="310"/>
    </location>
</feature>
<feature type="domain" description="DUF6534" evidence="3">
    <location>
        <begin position="223"/>
        <end position="254"/>
    </location>
</feature>
<feature type="transmembrane region" description="Helical" evidence="2">
    <location>
        <begin position="121"/>
        <end position="149"/>
    </location>
</feature>
<dbReference type="EMBL" id="KN882067">
    <property type="protein sequence ID" value="KIY44693.1"/>
    <property type="molecule type" value="Genomic_DNA"/>
</dbReference>
<keyword evidence="2" id="KW-1133">Transmembrane helix</keyword>
<keyword evidence="2" id="KW-0812">Transmembrane</keyword>
<evidence type="ECO:0000313" key="5">
    <source>
        <dbReference type="Proteomes" id="UP000054144"/>
    </source>
</evidence>
<reference evidence="4 5" key="1">
    <citation type="journal article" date="2015" name="Fungal Genet. Biol.">
        <title>Evolution of novel wood decay mechanisms in Agaricales revealed by the genome sequences of Fistulina hepatica and Cylindrobasidium torrendii.</title>
        <authorList>
            <person name="Floudas D."/>
            <person name="Held B.W."/>
            <person name="Riley R."/>
            <person name="Nagy L.G."/>
            <person name="Koehler G."/>
            <person name="Ransdell A.S."/>
            <person name="Younus H."/>
            <person name="Chow J."/>
            <person name="Chiniquy J."/>
            <person name="Lipzen A."/>
            <person name="Tritt A."/>
            <person name="Sun H."/>
            <person name="Haridas S."/>
            <person name="LaButti K."/>
            <person name="Ohm R.A."/>
            <person name="Kues U."/>
            <person name="Blanchette R.A."/>
            <person name="Grigoriev I.V."/>
            <person name="Minto R.E."/>
            <person name="Hibbett D.S."/>
        </authorList>
    </citation>
    <scope>NUCLEOTIDE SEQUENCE [LARGE SCALE GENOMIC DNA]</scope>
    <source>
        <strain evidence="4 5">ATCC 64428</strain>
    </source>
</reference>
<evidence type="ECO:0000256" key="1">
    <source>
        <dbReference type="SAM" id="MobiDB-lite"/>
    </source>
</evidence>
<accession>A0A0D7A1K1</accession>
<keyword evidence="2" id="KW-0472">Membrane</keyword>
<dbReference type="AlphaFoldDB" id="A0A0D7A1K1"/>
<organism evidence="4 5">
    <name type="scientific">Fistulina hepatica ATCC 64428</name>
    <dbReference type="NCBI Taxonomy" id="1128425"/>
    <lineage>
        <taxon>Eukaryota</taxon>
        <taxon>Fungi</taxon>
        <taxon>Dikarya</taxon>
        <taxon>Basidiomycota</taxon>
        <taxon>Agaricomycotina</taxon>
        <taxon>Agaricomycetes</taxon>
        <taxon>Agaricomycetidae</taxon>
        <taxon>Agaricales</taxon>
        <taxon>Fistulinaceae</taxon>
        <taxon>Fistulina</taxon>
    </lineage>
</organism>
<evidence type="ECO:0000259" key="3">
    <source>
        <dbReference type="Pfam" id="PF20152"/>
    </source>
</evidence>
<evidence type="ECO:0000313" key="4">
    <source>
        <dbReference type="EMBL" id="KIY44693.1"/>
    </source>
</evidence>
<dbReference type="Pfam" id="PF20152">
    <property type="entry name" value="DUF6534"/>
    <property type="match status" value="1"/>
</dbReference>
<keyword evidence="5" id="KW-1185">Reference proteome</keyword>
<evidence type="ECO:0000256" key="2">
    <source>
        <dbReference type="SAM" id="Phobius"/>
    </source>
</evidence>
<sequence length="328" mass="36916">MFVGVIVSAVLYGMICTQAIYYYTRKNKTMSPGMQNYATDSKKLKFLVCILDKATRDDRWLTLPPSEEWCFLDRVFIDGLTSNPGALEYVTWTLVCINGAAVQWATCSRELTVKTVSLKNIWITIPILLLVIGDISAFSILIAIVYMGVMHCLARQSGSALQVHEILLRSFCRSSKSRWQLPSLPLQRTCLLQLPYAFYCVDLELGTRGGDVNALCHKFRSLIILPDSDVYATFYFCIGRLYTNSLLATLNARRGLRAHTSSAEQELAFSSGRSNLSGGAIPRTTTSQQRTRVSDMPVRIDNIHEFHTHDSSSTPDLPKTDYQRDFHT</sequence>
<name>A0A0D7A1K1_9AGAR</name>
<feature type="compositionally biased region" description="Basic and acidic residues" evidence="1">
    <location>
        <begin position="318"/>
        <end position="328"/>
    </location>
</feature>
<dbReference type="Proteomes" id="UP000054144">
    <property type="component" value="Unassembled WGS sequence"/>
</dbReference>